<dbReference type="PANTHER" id="PTHR33602:SF1">
    <property type="entry name" value="REGULATORY PROTEIN RECX FAMILY PROTEIN"/>
    <property type="match status" value="1"/>
</dbReference>
<evidence type="ECO:0000256" key="2">
    <source>
        <dbReference type="ARBA" id="ARBA00009695"/>
    </source>
</evidence>
<reference evidence="7 8" key="1">
    <citation type="journal article" date="2015" name="Nature">
        <title>rRNA introns, odd ribosomes, and small enigmatic genomes across a large radiation of phyla.</title>
        <authorList>
            <person name="Brown C.T."/>
            <person name="Hug L.A."/>
            <person name="Thomas B.C."/>
            <person name="Sharon I."/>
            <person name="Castelle C.J."/>
            <person name="Singh A."/>
            <person name="Wilkins M.J."/>
            <person name="Williams K.H."/>
            <person name="Banfield J.F."/>
        </authorList>
    </citation>
    <scope>NUCLEOTIDE SEQUENCE [LARGE SCALE GENOMIC DNA]</scope>
</reference>
<dbReference type="AlphaFoldDB" id="A0A0G1RKP1"/>
<dbReference type="Proteomes" id="UP000034307">
    <property type="component" value="Unassembled WGS sequence"/>
</dbReference>
<dbReference type="InterPro" id="IPR053926">
    <property type="entry name" value="RecX_HTH_1st"/>
</dbReference>
<dbReference type="Gene3D" id="1.10.10.10">
    <property type="entry name" value="Winged helix-like DNA-binding domain superfamily/Winged helix DNA-binding domain"/>
    <property type="match status" value="2"/>
</dbReference>
<dbReference type="STRING" id="1618358.UX80_C0008G0002"/>
<evidence type="ECO:0000313" key="7">
    <source>
        <dbReference type="EMBL" id="KKU57889.1"/>
    </source>
</evidence>
<evidence type="ECO:0000259" key="6">
    <source>
        <dbReference type="Pfam" id="PF21982"/>
    </source>
</evidence>
<evidence type="ECO:0000256" key="3">
    <source>
        <dbReference type="ARBA" id="ARBA00018111"/>
    </source>
</evidence>
<comment type="similarity">
    <text evidence="2 5">Belongs to the RecX family.</text>
</comment>
<dbReference type="Pfam" id="PF21982">
    <property type="entry name" value="RecX_HTH1"/>
    <property type="match status" value="1"/>
</dbReference>
<dbReference type="GO" id="GO:0005737">
    <property type="term" value="C:cytoplasm"/>
    <property type="evidence" value="ECO:0007669"/>
    <property type="project" value="UniProtKB-SubCell"/>
</dbReference>
<sequence length="142" mass="16571">MKSKKNKSALNSGLRLLSRRPYSQKEVFEHLSRHWPEADVNATIVKLRDLKFIDDEAFVDWYTTSRLRARPMSKKLLEFELKRKGVKTVVESDDLASAKLALSKKSGLTYKQAMRFLASRGFNWDTIETVLKKRYNDPNVNY</sequence>
<comment type="function">
    <text evidence="5">Modulates RecA activity.</text>
</comment>
<proteinExistence type="inferred from homology"/>
<evidence type="ECO:0000256" key="1">
    <source>
        <dbReference type="ARBA" id="ARBA00004496"/>
    </source>
</evidence>
<dbReference type="GO" id="GO:0006282">
    <property type="term" value="P:regulation of DNA repair"/>
    <property type="evidence" value="ECO:0007669"/>
    <property type="project" value="UniProtKB-UniRule"/>
</dbReference>
<evidence type="ECO:0000256" key="4">
    <source>
        <dbReference type="ARBA" id="ARBA00022490"/>
    </source>
</evidence>
<comment type="subcellular location">
    <subcellularLocation>
        <location evidence="1 5">Cytoplasm</location>
    </subcellularLocation>
</comment>
<evidence type="ECO:0000313" key="8">
    <source>
        <dbReference type="Proteomes" id="UP000034307"/>
    </source>
</evidence>
<name>A0A0G1RKP1_9BACT</name>
<feature type="domain" description="RecX first three-helical" evidence="6">
    <location>
        <begin position="9"/>
        <end position="47"/>
    </location>
</feature>
<dbReference type="EMBL" id="LCNO01000008">
    <property type="protein sequence ID" value="KKU57889.1"/>
    <property type="molecule type" value="Genomic_DNA"/>
</dbReference>
<dbReference type="InterPro" id="IPR003783">
    <property type="entry name" value="Regulatory_RecX"/>
</dbReference>
<dbReference type="PANTHER" id="PTHR33602">
    <property type="entry name" value="REGULATORY PROTEIN RECX FAMILY PROTEIN"/>
    <property type="match status" value="1"/>
</dbReference>
<protein>
    <recommendedName>
        <fullName evidence="3 5">Regulatory protein RecX</fullName>
    </recommendedName>
</protein>
<dbReference type="InterPro" id="IPR036388">
    <property type="entry name" value="WH-like_DNA-bd_sf"/>
</dbReference>
<evidence type="ECO:0000256" key="5">
    <source>
        <dbReference type="HAMAP-Rule" id="MF_01114"/>
    </source>
</evidence>
<accession>A0A0G1RKP1</accession>
<comment type="caution">
    <text evidence="7">The sequence shown here is derived from an EMBL/GenBank/DDBJ whole genome shotgun (WGS) entry which is preliminary data.</text>
</comment>
<gene>
    <name evidence="5" type="primary">recX</name>
    <name evidence="7" type="ORF">UX80_C0008G0002</name>
</gene>
<organism evidence="7 8">
    <name type="scientific">Candidatus Amesbacteria bacterium GW2011_GWA2_47_11b</name>
    <dbReference type="NCBI Taxonomy" id="1618358"/>
    <lineage>
        <taxon>Bacteria</taxon>
        <taxon>Candidatus Amesiibacteriota</taxon>
    </lineage>
</organism>
<keyword evidence="4 5" id="KW-0963">Cytoplasm</keyword>
<dbReference type="HAMAP" id="MF_01114">
    <property type="entry name" value="RecX"/>
    <property type="match status" value="1"/>
</dbReference>